<evidence type="ECO:0000313" key="2">
    <source>
        <dbReference type="Proteomes" id="UP000653674"/>
    </source>
</evidence>
<dbReference type="RefSeq" id="WP_168078749.1">
    <property type="nucleotide sequence ID" value="NZ_BAAAQJ010000012.1"/>
</dbReference>
<accession>A0A8J3PN18</accession>
<protein>
    <submittedName>
        <fullName evidence="1">Uncharacterized protein</fullName>
    </submittedName>
</protein>
<reference evidence="1" key="1">
    <citation type="submission" date="2021-01" db="EMBL/GenBank/DDBJ databases">
        <title>Whole genome shotgun sequence of Planosporangium flavigriseum NBRC 105377.</title>
        <authorList>
            <person name="Komaki H."/>
            <person name="Tamura T."/>
        </authorList>
    </citation>
    <scope>NUCLEOTIDE SEQUENCE</scope>
    <source>
        <strain evidence="1">NBRC 105377</strain>
    </source>
</reference>
<dbReference type="AlphaFoldDB" id="A0A8J3PN18"/>
<name>A0A8J3PN18_9ACTN</name>
<sequence length="65" mass="7010">MSEPSDADLRAVLVALVRRAGGTVDIPNTELYDAMMTNHGMRAGQFVLEAVPDGIRLRIVPETDG</sequence>
<evidence type="ECO:0000313" key="1">
    <source>
        <dbReference type="EMBL" id="GIG73496.1"/>
    </source>
</evidence>
<comment type="caution">
    <text evidence="1">The sequence shown here is derived from an EMBL/GenBank/DDBJ whole genome shotgun (WGS) entry which is preliminary data.</text>
</comment>
<organism evidence="1 2">
    <name type="scientific">Planosporangium flavigriseum</name>
    <dbReference type="NCBI Taxonomy" id="373681"/>
    <lineage>
        <taxon>Bacteria</taxon>
        <taxon>Bacillati</taxon>
        <taxon>Actinomycetota</taxon>
        <taxon>Actinomycetes</taxon>
        <taxon>Micromonosporales</taxon>
        <taxon>Micromonosporaceae</taxon>
        <taxon>Planosporangium</taxon>
    </lineage>
</organism>
<keyword evidence="2" id="KW-1185">Reference proteome</keyword>
<gene>
    <name evidence="1" type="ORF">Pfl04_19000</name>
</gene>
<dbReference type="Proteomes" id="UP000653674">
    <property type="component" value="Unassembled WGS sequence"/>
</dbReference>
<dbReference type="EMBL" id="BONU01000009">
    <property type="protein sequence ID" value="GIG73496.1"/>
    <property type="molecule type" value="Genomic_DNA"/>
</dbReference>
<proteinExistence type="predicted"/>